<dbReference type="AlphaFoldDB" id="A0A1W6ZBN0"/>
<sequence>MRSFPCAPQRCAGQALVPALALLGLCGIAWVGMYNVGQTAAARTRLTHAADAAAYSAALAQARALNLLAYVNRAQVAHQVAMAHLVTLASWAQFSGTQAQRRAMGNPPAYLIGALFGEKALQGYASAQATSSMAQQFARRHQEHDALVHDTLVQVARRQVGQLPAQRAAMLRAVLQANYPEWGRAAGGASGSDHAAGPRYRMLDDNWAGFVKAQPGHRADGVSQMVRTAAARYAFLRPRDITRRGSWIVHRQCPEKRHEFRRRGTTQMDARGRWSATDTLSYHAVRRNNTIGCYFREYATGWGLAGNVAGTPVERAPEDFSQEDFWRWVDKNTAWDIFGGQSNPLATAYAGMARVSVAGRGLPDFHEAASDRADAPLRLAIAVRQDAAELPVSGGASSVAVAGRHGWRALRGGSLTVAAAAETFFSRPQAREDGRDELATLFRPYWQARRAAVTAQELATARTQP</sequence>
<protein>
    <submittedName>
        <fullName evidence="2">Uncharacterized protein</fullName>
    </submittedName>
</protein>
<organism evidence="2 3">
    <name type="scientific">Bordetella genomosp. 13</name>
    <dbReference type="NCBI Taxonomy" id="463040"/>
    <lineage>
        <taxon>Bacteria</taxon>
        <taxon>Pseudomonadati</taxon>
        <taxon>Pseudomonadota</taxon>
        <taxon>Betaproteobacteria</taxon>
        <taxon>Burkholderiales</taxon>
        <taxon>Alcaligenaceae</taxon>
        <taxon>Bordetella</taxon>
    </lineage>
</organism>
<proteinExistence type="predicted"/>
<feature type="transmembrane region" description="Helical" evidence="1">
    <location>
        <begin position="12"/>
        <end position="33"/>
    </location>
</feature>
<keyword evidence="1" id="KW-0812">Transmembrane</keyword>
<keyword evidence="1" id="KW-0472">Membrane</keyword>
<dbReference type="EMBL" id="CP021111">
    <property type="protein sequence ID" value="ARP94665.1"/>
    <property type="molecule type" value="Genomic_DNA"/>
</dbReference>
<reference evidence="2 3" key="1">
    <citation type="submission" date="2017-05" db="EMBL/GenBank/DDBJ databases">
        <title>Complete and WGS of Bordetella genogroups.</title>
        <authorList>
            <person name="Spilker T."/>
            <person name="LiPuma J."/>
        </authorList>
    </citation>
    <scope>NUCLEOTIDE SEQUENCE [LARGE SCALE GENOMIC DNA]</scope>
    <source>
        <strain evidence="2 3">AU7206</strain>
    </source>
</reference>
<evidence type="ECO:0000256" key="1">
    <source>
        <dbReference type="SAM" id="Phobius"/>
    </source>
</evidence>
<keyword evidence="1" id="KW-1133">Transmembrane helix</keyword>
<keyword evidence="3" id="KW-1185">Reference proteome</keyword>
<accession>A0A1W6ZBN0</accession>
<name>A0A1W6ZBN0_9BORD</name>
<dbReference type="RefSeq" id="WP_086078432.1">
    <property type="nucleotide sequence ID" value="NZ_CP021111.1"/>
</dbReference>
<dbReference type="Proteomes" id="UP000194161">
    <property type="component" value="Chromosome"/>
</dbReference>
<dbReference type="STRING" id="463040.CAL15_09850"/>
<dbReference type="OrthoDB" id="5493674at2"/>
<dbReference type="KEGG" id="bgm:CAL15_09850"/>
<evidence type="ECO:0000313" key="2">
    <source>
        <dbReference type="EMBL" id="ARP94665.1"/>
    </source>
</evidence>
<evidence type="ECO:0000313" key="3">
    <source>
        <dbReference type="Proteomes" id="UP000194161"/>
    </source>
</evidence>
<gene>
    <name evidence="2" type="ORF">CAL15_09850</name>
</gene>